<name>A0AAD4LS39_9AGAM</name>
<protein>
    <submittedName>
        <fullName evidence="1">Uncharacterized protein</fullName>
    </submittedName>
</protein>
<dbReference type="AlphaFoldDB" id="A0AAD4LS39"/>
<dbReference type="EMBL" id="JAKELL010000002">
    <property type="protein sequence ID" value="KAH9000306.1"/>
    <property type="molecule type" value="Genomic_DNA"/>
</dbReference>
<organism evidence="1 2">
    <name type="scientific">Lactarius akahatsu</name>
    <dbReference type="NCBI Taxonomy" id="416441"/>
    <lineage>
        <taxon>Eukaryota</taxon>
        <taxon>Fungi</taxon>
        <taxon>Dikarya</taxon>
        <taxon>Basidiomycota</taxon>
        <taxon>Agaricomycotina</taxon>
        <taxon>Agaricomycetes</taxon>
        <taxon>Russulales</taxon>
        <taxon>Russulaceae</taxon>
        <taxon>Lactarius</taxon>
    </lineage>
</organism>
<proteinExistence type="predicted"/>
<evidence type="ECO:0000313" key="1">
    <source>
        <dbReference type="EMBL" id="KAH9000306.1"/>
    </source>
</evidence>
<comment type="caution">
    <text evidence="1">The sequence shown here is derived from an EMBL/GenBank/DDBJ whole genome shotgun (WGS) entry which is preliminary data.</text>
</comment>
<gene>
    <name evidence="1" type="ORF">EDB92DRAFT_485363</name>
</gene>
<reference evidence="1" key="1">
    <citation type="submission" date="2022-01" db="EMBL/GenBank/DDBJ databases">
        <title>Comparative genomics reveals a dynamic genome evolution in the ectomycorrhizal milk-cap (Lactarius) mushrooms.</title>
        <authorList>
            <consortium name="DOE Joint Genome Institute"/>
            <person name="Lebreton A."/>
            <person name="Tang N."/>
            <person name="Kuo A."/>
            <person name="LaButti K."/>
            <person name="Drula E."/>
            <person name="Barry K."/>
            <person name="Clum A."/>
            <person name="Lipzen A."/>
            <person name="Mousain D."/>
            <person name="Ng V."/>
            <person name="Wang R."/>
            <person name="Wang X."/>
            <person name="Dai Y."/>
            <person name="Henrissat B."/>
            <person name="Grigoriev I.V."/>
            <person name="Guerin-Laguette A."/>
            <person name="Yu F."/>
            <person name="Martin F.M."/>
        </authorList>
    </citation>
    <scope>NUCLEOTIDE SEQUENCE</scope>
    <source>
        <strain evidence="1">QP</strain>
    </source>
</reference>
<keyword evidence="2" id="KW-1185">Reference proteome</keyword>
<dbReference type="Proteomes" id="UP001201163">
    <property type="component" value="Unassembled WGS sequence"/>
</dbReference>
<sequence>MCMALHPDVELSILHFGRLTDMLSCGYLGQTFGPSETKRYLCHILLRFVEDEDDLVISHELLRPEYSYVGLPGSFSIPYSLYSHIRCNSVAEDGTFRIILDYNILHNALRVVPQTLFAPYAGLPRSQAELQNASLAPPIFFIRLDNSVGLPLETAKSADADGPLLRYSDWYPMAGKASIKLRLSWYGYGPWQTQIQLRNRRREPIKLPRLVQLVASGVDRFLRQEHGPITDDSFPQWKIGNGPYDISPASIVLVGVVAVSSGSIMPIMRLA</sequence>
<evidence type="ECO:0000313" key="2">
    <source>
        <dbReference type="Proteomes" id="UP001201163"/>
    </source>
</evidence>
<accession>A0AAD4LS39</accession>